<feature type="compositionally biased region" description="Basic and acidic residues" evidence="1">
    <location>
        <begin position="129"/>
        <end position="141"/>
    </location>
</feature>
<comment type="caution">
    <text evidence="2">The sequence shown here is derived from an EMBL/GenBank/DDBJ whole genome shotgun (WGS) entry which is preliminary data.</text>
</comment>
<organism evidence="2 3">
    <name type="scientific">Rhamnella rubrinervis</name>
    <dbReference type="NCBI Taxonomy" id="2594499"/>
    <lineage>
        <taxon>Eukaryota</taxon>
        <taxon>Viridiplantae</taxon>
        <taxon>Streptophyta</taxon>
        <taxon>Embryophyta</taxon>
        <taxon>Tracheophyta</taxon>
        <taxon>Spermatophyta</taxon>
        <taxon>Magnoliopsida</taxon>
        <taxon>eudicotyledons</taxon>
        <taxon>Gunneridae</taxon>
        <taxon>Pentapetalae</taxon>
        <taxon>rosids</taxon>
        <taxon>fabids</taxon>
        <taxon>Rosales</taxon>
        <taxon>Rhamnaceae</taxon>
        <taxon>rhamnoid group</taxon>
        <taxon>Rhamneae</taxon>
        <taxon>Rhamnella</taxon>
    </lineage>
</organism>
<sequence length="212" mass="24336">MDQKSNYTKPADRRLGLSVPTSWTGSMVNKMHMNVNHEHHDLKGGLIGITQEELKIRHELEMEIERDIEEEIKDGIYHLALRLHRLYQHKKERTVSTTAIEKDDHHQKKKTISEININIKMEGGTKVEIKETKKEVPEKSPKPLSSKSETCMQKVTGNKKFDWVNTLRSSTSTSGTTNDHLRNPNPESAKRNGSRRGNVGVDKDSLELGWQY</sequence>
<dbReference type="EMBL" id="VOIH02000008">
    <property type="protein sequence ID" value="KAF3439224.1"/>
    <property type="molecule type" value="Genomic_DNA"/>
</dbReference>
<feature type="region of interest" description="Disordered" evidence="1">
    <location>
        <begin position="129"/>
        <end position="152"/>
    </location>
</feature>
<gene>
    <name evidence="2" type="ORF">FNV43_RR17499</name>
</gene>
<evidence type="ECO:0000256" key="1">
    <source>
        <dbReference type="SAM" id="MobiDB-lite"/>
    </source>
</evidence>
<dbReference type="OrthoDB" id="1917248at2759"/>
<accession>A0A8K0GUW8</accession>
<protein>
    <submittedName>
        <fullName evidence="2">Uncharacterized protein</fullName>
    </submittedName>
</protein>
<evidence type="ECO:0000313" key="2">
    <source>
        <dbReference type="EMBL" id="KAF3439224.1"/>
    </source>
</evidence>
<proteinExistence type="predicted"/>
<feature type="region of interest" description="Disordered" evidence="1">
    <location>
        <begin position="168"/>
        <end position="212"/>
    </location>
</feature>
<evidence type="ECO:0000313" key="3">
    <source>
        <dbReference type="Proteomes" id="UP000796880"/>
    </source>
</evidence>
<dbReference type="Proteomes" id="UP000796880">
    <property type="component" value="Unassembled WGS sequence"/>
</dbReference>
<reference evidence="2" key="1">
    <citation type="submission" date="2020-03" db="EMBL/GenBank/DDBJ databases">
        <title>A high-quality chromosome-level genome assembly of a woody plant with both climbing and erect habits, Rhamnella rubrinervis.</title>
        <authorList>
            <person name="Lu Z."/>
            <person name="Yang Y."/>
            <person name="Zhu X."/>
            <person name="Sun Y."/>
        </authorList>
    </citation>
    <scope>NUCLEOTIDE SEQUENCE</scope>
    <source>
        <strain evidence="2">BYM</strain>
        <tissue evidence="2">Leaf</tissue>
    </source>
</reference>
<dbReference type="AlphaFoldDB" id="A0A8K0GUW8"/>
<keyword evidence="3" id="KW-1185">Reference proteome</keyword>
<name>A0A8K0GUW8_9ROSA</name>